<feature type="compositionally biased region" description="Acidic residues" evidence="1">
    <location>
        <begin position="46"/>
        <end position="60"/>
    </location>
</feature>
<reference evidence="5" key="2">
    <citation type="submission" date="2020-04" db="EMBL/GenBank/DDBJ databases">
        <authorList>
            <consortium name="NCBI Genome Project"/>
        </authorList>
    </citation>
    <scope>NUCLEOTIDE SEQUENCE</scope>
    <source>
        <strain evidence="5">CBS 781.70</strain>
    </source>
</reference>
<feature type="compositionally biased region" description="Basic and acidic residues" evidence="1">
    <location>
        <begin position="92"/>
        <end position="110"/>
    </location>
</feature>
<accession>A0A6G1GA71</accession>
<feature type="compositionally biased region" description="Basic and acidic residues" evidence="1">
    <location>
        <begin position="125"/>
        <end position="137"/>
    </location>
</feature>
<dbReference type="OrthoDB" id="5388322at2759"/>
<name>A0A6G1GA71_9PEZI</name>
<dbReference type="GeneID" id="54415152"/>
<dbReference type="AlphaFoldDB" id="A0A6G1GA71"/>
<evidence type="ECO:0000256" key="1">
    <source>
        <dbReference type="SAM" id="MobiDB-lite"/>
    </source>
</evidence>
<evidence type="ECO:0000259" key="2">
    <source>
        <dbReference type="Pfam" id="PF15377"/>
    </source>
</evidence>
<keyword evidence="4" id="KW-1185">Reference proteome</keyword>
<reference evidence="5" key="3">
    <citation type="submission" date="2025-04" db="UniProtKB">
        <authorList>
            <consortium name="RefSeq"/>
        </authorList>
    </citation>
    <scope>IDENTIFICATION</scope>
    <source>
        <strain evidence="5">CBS 781.70</strain>
    </source>
</reference>
<dbReference type="RefSeq" id="XP_033536467.1">
    <property type="nucleotide sequence ID" value="XM_033674582.1"/>
</dbReference>
<sequence>MSFKAKNLTYESEDPAFLRRLKGQLARGDTDRHERPLARPKKAAQADEEDEPTYVDEETGDTVSKAEYEALLTGKDVDVKEDGEGQTGEMDTGDKAKGGGKEEVRAEQNRTEIGVQKKRKAGRIIGDEGAGKEDEVKSATTKKPKTKAKKKAKTKLSFEEV</sequence>
<proteinExistence type="predicted"/>
<feature type="region of interest" description="Disordered" evidence="1">
    <location>
        <begin position="23"/>
        <end position="161"/>
    </location>
</feature>
<gene>
    <name evidence="3 5" type="ORF">P152DRAFT_234893</name>
</gene>
<feature type="compositionally biased region" description="Basic and acidic residues" evidence="1">
    <location>
        <begin position="28"/>
        <end position="37"/>
    </location>
</feature>
<organism evidence="3">
    <name type="scientific">Eremomyces bilateralis CBS 781.70</name>
    <dbReference type="NCBI Taxonomy" id="1392243"/>
    <lineage>
        <taxon>Eukaryota</taxon>
        <taxon>Fungi</taxon>
        <taxon>Dikarya</taxon>
        <taxon>Ascomycota</taxon>
        <taxon>Pezizomycotina</taxon>
        <taxon>Dothideomycetes</taxon>
        <taxon>Dothideomycetes incertae sedis</taxon>
        <taxon>Eremomycetales</taxon>
        <taxon>Eremomycetaceae</taxon>
        <taxon>Eremomyces</taxon>
    </lineage>
</organism>
<evidence type="ECO:0000313" key="4">
    <source>
        <dbReference type="Proteomes" id="UP000504638"/>
    </source>
</evidence>
<evidence type="ECO:0000313" key="5">
    <source>
        <dbReference type="RefSeq" id="XP_033536467.1"/>
    </source>
</evidence>
<protein>
    <recommendedName>
        <fullName evidence="2">DUF4604 domain-containing protein</fullName>
    </recommendedName>
</protein>
<feature type="domain" description="DUF4604" evidence="2">
    <location>
        <begin position="6"/>
        <end position="160"/>
    </location>
</feature>
<reference evidence="3 5" key="1">
    <citation type="submission" date="2020-01" db="EMBL/GenBank/DDBJ databases">
        <authorList>
            <consortium name="DOE Joint Genome Institute"/>
            <person name="Haridas S."/>
            <person name="Albert R."/>
            <person name="Binder M."/>
            <person name="Bloem J."/>
            <person name="Labutti K."/>
            <person name="Salamov A."/>
            <person name="Andreopoulos B."/>
            <person name="Baker S.E."/>
            <person name="Barry K."/>
            <person name="Bills G."/>
            <person name="Bluhm B.H."/>
            <person name="Cannon C."/>
            <person name="Castanera R."/>
            <person name="Culley D.E."/>
            <person name="Daum C."/>
            <person name="Ezra D."/>
            <person name="Gonzalez J.B."/>
            <person name="Henrissat B."/>
            <person name="Kuo A."/>
            <person name="Liang C."/>
            <person name="Lipzen A."/>
            <person name="Lutzoni F."/>
            <person name="Magnuson J."/>
            <person name="Mondo S."/>
            <person name="Nolan M."/>
            <person name="Ohm R."/>
            <person name="Pangilinan J."/>
            <person name="Park H.-J."/>
            <person name="Ramirez L."/>
            <person name="Alfaro M."/>
            <person name="Sun H."/>
            <person name="Tritt A."/>
            <person name="Yoshinaga Y."/>
            <person name="Zwiers L.-H."/>
            <person name="Turgeon B.G."/>
            <person name="Goodwin S.B."/>
            <person name="Spatafora J.W."/>
            <person name="Crous P.W."/>
            <person name="Grigoriev I.V."/>
        </authorList>
    </citation>
    <scope>NUCLEOTIDE SEQUENCE</scope>
    <source>
        <strain evidence="3 5">CBS 781.70</strain>
    </source>
</reference>
<feature type="compositionally biased region" description="Basic residues" evidence="1">
    <location>
        <begin position="140"/>
        <end position="154"/>
    </location>
</feature>
<dbReference type="Pfam" id="PF15377">
    <property type="entry name" value="DUF4604"/>
    <property type="match status" value="1"/>
</dbReference>
<dbReference type="EMBL" id="ML975152">
    <property type="protein sequence ID" value="KAF1814836.1"/>
    <property type="molecule type" value="Genomic_DNA"/>
</dbReference>
<dbReference type="InterPro" id="IPR027911">
    <property type="entry name" value="DUF4604"/>
</dbReference>
<evidence type="ECO:0000313" key="3">
    <source>
        <dbReference type="EMBL" id="KAF1814836.1"/>
    </source>
</evidence>
<dbReference type="Proteomes" id="UP000504638">
    <property type="component" value="Unplaced"/>
</dbReference>